<evidence type="ECO:0000256" key="1">
    <source>
        <dbReference type="SAM" id="MobiDB-lite"/>
    </source>
</evidence>
<name>A0A9P1DSB5_9DINO</name>
<organism evidence="3">
    <name type="scientific">Cladocopium goreaui</name>
    <dbReference type="NCBI Taxonomy" id="2562237"/>
    <lineage>
        <taxon>Eukaryota</taxon>
        <taxon>Sar</taxon>
        <taxon>Alveolata</taxon>
        <taxon>Dinophyceae</taxon>
        <taxon>Suessiales</taxon>
        <taxon>Symbiodiniaceae</taxon>
        <taxon>Cladocopium</taxon>
    </lineage>
</organism>
<feature type="domain" description="ZFYVE26-like TPR repeats" evidence="2">
    <location>
        <begin position="2420"/>
        <end position="2547"/>
    </location>
</feature>
<sequence length="2558" mass="283196">MPTLLARASECSPSGGGFRCASNSCPHGRLQALVSMATSTATLSPLPGAPDVSETDDGDEVADAASRILAASFAQAMLPEGSAAFKPWDHLRRLVEARRQNSGNFASQNAGSVAGSSALRYSSLLKRIRGDAGGDSVEGKLDDVDEEAVVEAQTHSDRSLAEAWEEHGKDVSETDDGDEVADAASRILAASFAQAMLPEGSAAFKPWDHLRRLVEARRQNSGNFASQNAGSAAGSSALRYSSLLKRIRGDAGGDSVEGKLDDVDEEAVVEAQTHSDRSLAEAWEEHGKEPPITFWDAYFEFTRVARAHCLEYVMETSSGFIRKRDFCTAAWLLAPFPQLKPLVILLCWEEFRRDVKSLQHLLDTLWKSYAEETFRDSSKVGDLLVDYWVEVLNYRLFAAGWISKVVVEQAQQAPRRQAMAPRRERKELRSLDSPRRTEGESEEATTEMAGVGGVQMVQEVAADVLDAITSHSILYVMRPNLPMVDSHTLLSSLHSLPQLRQEAAALEHSYDLDLAHCYYTVRCAMYLIAGCVAEGAPAPDHKVIQDGIHELDSLMSCIERTRLKVSVFLFVSSLCFARHHHLQAARSSDQENFLVPPNVLLSLLLLLRHHLQPLAAKNELDPGLKATIQQLQLFTREAIWRIFISLKDYFIYSQLAAPTGGAVPVATHRVGDEMAITEETASDWASAIGAVTVGEMAILEPESHISGRVGGDVHPLRQFCTPMDVPLSLLPSLFIPRMLSSPGTLLPLVGALRQRSLKMNDYALSQQLLKHFPTLRGGQVEAAVQIAEQFKELRQLLVNRKSTKGQGEAEDKVLEEEEQFNKQLEASLQVGLQTVPNAEGVATGLTDLLSSLSRPLLAFYVLVDLAVSAAPFSQMSTFLLKKGTSWLSEGEAVPLAMRSFFENWVERLCVLVEVRPELRDRASLASIILGIETLPSEPALLKSHLNRLHTQRHAILSLVESVDLVKKGQTSASQRTLVDFLSTTITSFNREEEDSSKDSKAPEDREEAVQISEGLGSSRYLLRFLEYLARVADLMHSASLDAGLRKPKGKTEATAPSALAVPSEKRETRETVTIALESHEDHEADAKGDEEDPEAAGVTKLFDVLAEAPKGIVARLLFELGGHRQALALSEMMNIDIVEVIVNSSFKWSDGVQPRGQNSFASLPEYPMSMEVVQYLAQHERELPLVLCKEAPLLATLACLECRGHRWPSWQMLHFAKEQSHHFPALHRWVEERQTILQAIQWVDSSHPAARGLPPLLLGRSQSQQALADGMECSGYTEAEFASFSEDEQLALRAAGDDQEACMSAAYTQLVNALIAEGRHELALQICDEHLPVDSLLTDKVLHLYLNSPSATKPETDAVHELLDHECMYRVKSHAIAAQLTLDRYKCWDVDTAVQTLSMCLQRIEQEPSGNTEASRAAALKQELRRILQRMVSFEKILQASEGRWQVWQEIEDMSKAQVSEAVEHLLSLQQHDMARTLAQMYGMTDPLHSLELSRLHYLFTTKNDKTNAVNRLLSLPPSQAVSFALQLLDMFDVIQHRALLCQMLLTQFQSWLSSAEEERLRVLLASLQLLQEVSETMKPHFLKLLRKPELIVESLLMNARVDLLKKFLEDFPEYRHDQLILRYARKALGLVDQREQGEDARAASFDVPRSAMDSEGLGGPWCLTGSVTDQVIRSHHHFEDAPSSHLAERILELCSDGPENAAACFHICDDLSLRLYDLTTSDASSSQPPAAKSARLLTFLIRRLLKYLQSKFSGAGSAGSGREVQLKLQLSCNNLDFLPRLWHVSGKRVSLAQLCDATEAAQLRDALVKEDHLHLALELCKRCSPLERSETQGWHISADPVREAQAVALQRLSLFEEARQEFSMTDEAGSAGRQASENALSAFEDAMRYPPLYDLAALEQQRSIYTFNRLQRKLYRSTATMASLPIFMQPDCSEEAVSVPVVPISQSPETVFNAKAGAQNGTATAPATSASALEDRLRDALHRRSKWNDAAKVKDVQQTTLVNSVTFLTPPIHPSEMSRWSTLTDMVTLRNKTAKAGHPKADANSAEVKAPEEPKPGGYPGQSAADEKSRDKDRPEEGVVEEVADPVFEEEDDANLIPEISYDKLTMDMASVCCACSATLHNLRSPSNFWPEDRQTHSFMPASPMALPLAAPMNLAGVKGLGRPLSSQAFQELLQFQDKYGSAESLISLLVRERRLAKACQFIFSEKVDKRLFVDVVAHHCLAHNQFHELQKVILDFDPSLRRVQEYLNSVKDFLRDRRALDLLYSYEVFTKNYVNAGFLAVQLFVQSSTWDARVGHLQNAEAHLGFAHRKVMSKRKGESKDGGADVPDASATTAVTHEAIISGEAAGDINEAGATDIKRNLETVRIQRAVCEAMPTEMPQNATLFGDLPAQCEVAELLMVNGHFKLAQKVMDFLDLPAVELCIRASNQIATQQARNGVGGSIAPVVKFLQAIPKLPPVEWDSLVSNVVNIWIIEKEELNADRSAASQLVPFIQDERCKMDAMILIGNLQGAFHIAQRLGSMQDVLHINSRAQAVGDQELLKSIATFMAYNPVGKKR</sequence>
<evidence type="ECO:0000313" key="5">
    <source>
        <dbReference type="EMBL" id="CAL4802752.1"/>
    </source>
</evidence>
<dbReference type="InterPro" id="IPR028730">
    <property type="entry name" value="ZFYVE26"/>
</dbReference>
<evidence type="ECO:0000313" key="6">
    <source>
        <dbReference type="Proteomes" id="UP001152797"/>
    </source>
</evidence>
<dbReference type="GO" id="GO:0000724">
    <property type="term" value="P:double-strand break repair via homologous recombination"/>
    <property type="evidence" value="ECO:0007669"/>
    <property type="project" value="InterPro"/>
</dbReference>
<feature type="region of interest" description="Disordered" evidence="1">
    <location>
        <begin position="154"/>
        <end position="178"/>
    </location>
</feature>
<gene>
    <name evidence="3" type="ORF">C1SCF055_LOCUS40268</name>
</gene>
<dbReference type="EMBL" id="CAMXCT010006532">
    <property type="protein sequence ID" value="CAI4015440.1"/>
    <property type="molecule type" value="Genomic_DNA"/>
</dbReference>
<dbReference type="GO" id="GO:0030496">
    <property type="term" value="C:midbody"/>
    <property type="evidence" value="ECO:0007669"/>
    <property type="project" value="TreeGrafter"/>
</dbReference>
<dbReference type="PANTHER" id="PTHR46591:SF1">
    <property type="entry name" value="ZINC FINGER FYVE DOMAIN-CONTAINING PROTEIN 26"/>
    <property type="match status" value="1"/>
</dbReference>
<keyword evidence="6" id="KW-1185">Reference proteome</keyword>
<protein>
    <submittedName>
        <fullName evidence="5">Spatacsin C-terminal domain-containing protein</fullName>
    </submittedName>
</protein>
<feature type="compositionally biased region" description="Basic and acidic residues" evidence="1">
    <location>
        <begin position="154"/>
        <end position="172"/>
    </location>
</feature>
<proteinExistence type="predicted"/>
<dbReference type="GO" id="GO:0005813">
    <property type="term" value="C:centrosome"/>
    <property type="evidence" value="ECO:0007669"/>
    <property type="project" value="TreeGrafter"/>
</dbReference>
<feature type="compositionally biased region" description="Basic and acidic residues" evidence="1">
    <location>
        <begin position="421"/>
        <end position="439"/>
    </location>
</feature>
<reference evidence="3" key="1">
    <citation type="submission" date="2022-10" db="EMBL/GenBank/DDBJ databases">
        <authorList>
            <person name="Chen Y."/>
            <person name="Dougan E. K."/>
            <person name="Chan C."/>
            <person name="Rhodes N."/>
            <person name="Thang M."/>
        </authorList>
    </citation>
    <scope>NUCLEOTIDE SEQUENCE</scope>
</reference>
<dbReference type="EMBL" id="CAMXCT020006532">
    <property type="protein sequence ID" value="CAL1168815.1"/>
    <property type="molecule type" value="Genomic_DNA"/>
</dbReference>
<dbReference type="PANTHER" id="PTHR46591">
    <property type="entry name" value="ZINC FINGER FYVE DOMAIN-CONTAINING PROTEIN 26"/>
    <property type="match status" value="1"/>
</dbReference>
<dbReference type="Proteomes" id="UP001152797">
    <property type="component" value="Unassembled WGS sequence"/>
</dbReference>
<comment type="caution">
    <text evidence="3">The sequence shown here is derived from an EMBL/GenBank/DDBJ whole genome shotgun (WGS) entry which is preliminary data.</text>
</comment>
<accession>A0A9P1DSB5</accession>
<dbReference type="GO" id="GO:0032266">
    <property type="term" value="F:phosphatidylinositol-3-phosphate binding"/>
    <property type="evidence" value="ECO:0007669"/>
    <property type="project" value="InterPro"/>
</dbReference>
<feature type="region of interest" description="Disordered" evidence="1">
    <location>
        <begin position="989"/>
        <end position="1010"/>
    </location>
</feature>
<dbReference type="Pfam" id="PF25569">
    <property type="entry name" value="TPR_ZFYVE26"/>
    <property type="match status" value="1"/>
</dbReference>
<reference evidence="4" key="2">
    <citation type="submission" date="2024-04" db="EMBL/GenBank/DDBJ databases">
        <authorList>
            <person name="Chen Y."/>
            <person name="Shah S."/>
            <person name="Dougan E. K."/>
            <person name="Thang M."/>
            <person name="Chan C."/>
        </authorList>
    </citation>
    <scope>NUCLEOTIDE SEQUENCE [LARGE SCALE GENOMIC DNA]</scope>
</reference>
<dbReference type="GO" id="GO:0032465">
    <property type="term" value="P:regulation of cytokinesis"/>
    <property type="evidence" value="ECO:0007669"/>
    <property type="project" value="TreeGrafter"/>
</dbReference>
<evidence type="ECO:0000313" key="4">
    <source>
        <dbReference type="EMBL" id="CAL1168815.1"/>
    </source>
</evidence>
<feature type="region of interest" description="Disordered" evidence="1">
    <location>
        <begin position="2035"/>
        <end position="2081"/>
    </location>
</feature>
<evidence type="ECO:0000313" key="3">
    <source>
        <dbReference type="EMBL" id="CAI4015440.1"/>
    </source>
</evidence>
<evidence type="ECO:0000259" key="2">
    <source>
        <dbReference type="Pfam" id="PF25569"/>
    </source>
</evidence>
<dbReference type="EMBL" id="CAMXCT030006532">
    <property type="protein sequence ID" value="CAL4802752.1"/>
    <property type="molecule type" value="Genomic_DNA"/>
</dbReference>
<dbReference type="GO" id="GO:0000281">
    <property type="term" value="P:mitotic cytokinesis"/>
    <property type="evidence" value="ECO:0007669"/>
    <property type="project" value="InterPro"/>
</dbReference>
<dbReference type="InterPro" id="IPR057946">
    <property type="entry name" value="TPR_ZFYVE26"/>
</dbReference>
<feature type="region of interest" description="Disordered" evidence="1">
    <location>
        <begin position="413"/>
        <end position="449"/>
    </location>
</feature>
<dbReference type="OrthoDB" id="426919at2759"/>
<feature type="compositionally biased region" description="Basic and acidic residues" evidence="1">
    <location>
        <begin position="2066"/>
        <end position="2078"/>
    </location>
</feature>